<dbReference type="Proteomes" id="UP000198984">
    <property type="component" value="Unassembled WGS sequence"/>
</dbReference>
<feature type="domain" description="Acyltransferase 3" evidence="2">
    <location>
        <begin position="16"/>
        <end position="358"/>
    </location>
</feature>
<dbReference type="PANTHER" id="PTHR23028">
    <property type="entry name" value="ACETYLTRANSFERASE"/>
    <property type="match status" value="1"/>
</dbReference>
<protein>
    <submittedName>
        <fullName evidence="3">Peptidoglycan/LPS O-acetylase OafA/YrhL, contains acyltransferase and SGNH-hydrolase domains</fullName>
    </submittedName>
</protein>
<evidence type="ECO:0000313" key="3">
    <source>
        <dbReference type="EMBL" id="SEM94092.1"/>
    </source>
</evidence>
<evidence type="ECO:0000259" key="2">
    <source>
        <dbReference type="Pfam" id="PF01757"/>
    </source>
</evidence>
<keyword evidence="1" id="KW-0472">Membrane</keyword>
<gene>
    <name evidence="3" type="ORF">SAMN04488505_107106</name>
</gene>
<keyword evidence="1" id="KW-1133">Transmembrane helix</keyword>
<feature type="transmembrane region" description="Helical" evidence="1">
    <location>
        <begin position="141"/>
        <end position="162"/>
    </location>
</feature>
<reference evidence="3 4" key="1">
    <citation type="submission" date="2016-10" db="EMBL/GenBank/DDBJ databases">
        <authorList>
            <person name="de Groot N.N."/>
        </authorList>
    </citation>
    <scope>NUCLEOTIDE SEQUENCE [LARGE SCALE GENOMIC DNA]</scope>
    <source>
        <strain evidence="3 4">DSM 21039</strain>
    </source>
</reference>
<dbReference type="InterPro" id="IPR050879">
    <property type="entry name" value="Acyltransferase_3"/>
</dbReference>
<dbReference type="GO" id="GO:0016020">
    <property type="term" value="C:membrane"/>
    <property type="evidence" value="ECO:0007669"/>
    <property type="project" value="TreeGrafter"/>
</dbReference>
<keyword evidence="1" id="KW-0812">Transmembrane</keyword>
<accession>A0A1H8CGJ8</accession>
<dbReference type="InterPro" id="IPR002656">
    <property type="entry name" value="Acyl_transf_3_dom"/>
</dbReference>
<feature type="transmembrane region" description="Helical" evidence="1">
    <location>
        <begin position="169"/>
        <end position="190"/>
    </location>
</feature>
<dbReference type="GO" id="GO:0016787">
    <property type="term" value="F:hydrolase activity"/>
    <property type="evidence" value="ECO:0007669"/>
    <property type="project" value="UniProtKB-KW"/>
</dbReference>
<proteinExistence type="predicted"/>
<keyword evidence="3" id="KW-0012">Acyltransferase</keyword>
<dbReference type="EMBL" id="FOBB01000007">
    <property type="protein sequence ID" value="SEM94092.1"/>
    <property type="molecule type" value="Genomic_DNA"/>
</dbReference>
<evidence type="ECO:0000256" key="1">
    <source>
        <dbReference type="SAM" id="Phobius"/>
    </source>
</evidence>
<feature type="transmembrane region" description="Helical" evidence="1">
    <location>
        <begin position="90"/>
        <end position="109"/>
    </location>
</feature>
<organism evidence="3 4">
    <name type="scientific">Chitinophaga rupis</name>
    <dbReference type="NCBI Taxonomy" id="573321"/>
    <lineage>
        <taxon>Bacteria</taxon>
        <taxon>Pseudomonadati</taxon>
        <taxon>Bacteroidota</taxon>
        <taxon>Chitinophagia</taxon>
        <taxon>Chitinophagales</taxon>
        <taxon>Chitinophagaceae</taxon>
        <taxon>Chitinophaga</taxon>
    </lineage>
</organism>
<sequence length="393" mass="44497">MQFSNGVTEPPVKKLAGLDHLRALAIALVFLCHYRMFGHPDWVNEAGSFGWTGVDLFFVLSGYLISAQLFKSLQQGKGISLKEFYIKRFFRILPAYLAVLTLYFAVPAFKEFEGLPPLWKFLTFTQNFGLYLGTSRAFSHAWSLCIEEQFYLFLPLILLFVSRFNVPRVIAFGLLTFFVAGFFIRAWGWAHLVAPLDGQDGFGLAWFKWIYYPTYNRLDGLLTGIAIAAIFQYRPALKEKLTRHGNAMLLLGLALITGAYFLCNKEMFTWNTTVIGFPLISIAFGVMVIAALSPSCILYKLPARGTGLIATLSYSIYLSHKGVVHLTQLWLGKFLAPNGMGMFVICTGMVVLAALVLRWVVEKPFLRLRDRVLRRRDEAALKPVKEERHPAVY</sequence>
<evidence type="ECO:0000313" key="4">
    <source>
        <dbReference type="Proteomes" id="UP000198984"/>
    </source>
</evidence>
<keyword evidence="4" id="KW-1185">Reference proteome</keyword>
<dbReference type="Pfam" id="PF01757">
    <property type="entry name" value="Acyl_transf_3"/>
    <property type="match status" value="1"/>
</dbReference>
<feature type="transmembrane region" description="Helical" evidence="1">
    <location>
        <begin position="210"/>
        <end position="233"/>
    </location>
</feature>
<dbReference type="GO" id="GO:0009103">
    <property type="term" value="P:lipopolysaccharide biosynthetic process"/>
    <property type="evidence" value="ECO:0007669"/>
    <property type="project" value="TreeGrafter"/>
</dbReference>
<dbReference type="STRING" id="573321.SAMN04488505_107106"/>
<keyword evidence="3" id="KW-0808">Transferase</keyword>
<feature type="transmembrane region" description="Helical" evidence="1">
    <location>
        <begin position="301"/>
        <end position="320"/>
    </location>
</feature>
<dbReference type="GO" id="GO:0016747">
    <property type="term" value="F:acyltransferase activity, transferring groups other than amino-acyl groups"/>
    <property type="evidence" value="ECO:0007669"/>
    <property type="project" value="InterPro"/>
</dbReference>
<name>A0A1H8CGJ8_9BACT</name>
<dbReference type="OrthoDB" id="290051at2"/>
<feature type="transmembrane region" description="Helical" evidence="1">
    <location>
        <begin position="21"/>
        <end position="37"/>
    </location>
</feature>
<dbReference type="RefSeq" id="WP_089918055.1">
    <property type="nucleotide sequence ID" value="NZ_FOBB01000007.1"/>
</dbReference>
<feature type="transmembrane region" description="Helical" evidence="1">
    <location>
        <begin position="268"/>
        <end position="289"/>
    </location>
</feature>
<dbReference type="AlphaFoldDB" id="A0A1H8CGJ8"/>
<feature type="transmembrane region" description="Helical" evidence="1">
    <location>
        <begin position="245"/>
        <end position="262"/>
    </location>
</feature>
<dbReference type="PANTHER" id="PTHR23028:SF53">
    <property type="entry name" value="ACYL_TRANSF_3 DOMAIN-CONTAINING PROTEIN"/>
    <property type="match status" value="1"/>
</dbReference>
<feature type="transmembrane region" description="Helical" evidence="1">
    <location>
        <begin position="340"/>
        <end position="361"/>
    </location>
</feature>
<feature type="transmembrane region" description="Helical" evidence="1">
    <location>
        <begin position="49"/>
        <end position="70"/>
    </location>
</feature>
<keyword evidence="3" id="KW-0378">Hydrolase</keyword>